<name>A0A1V2UA31_ENTMU</name>
<comment type="caution">
    <text evidence="1">The sequence shown here is derived from an EMBL/GenBank/DDBJ whole genome shotgun (WGS) entry which is preliminary data.</text>
</comment>
<protein>
    <submittedName>
        <fullName evidence="1">Uncharacterized protein</fullName>
    </submittedName>
</protein>
<proteinExistence type="predicted"/>
<dbReference type="RefSeq" id="WP_077152179.1">
    <property type="nucleotide sequence ID" value="NZ_CABMMO010000027.1"/>
</dbReference>
<evidence type="ECO:0000313" key="1">
    <source>
        <dbReference type="EMBL" id="ONN40022.1"/>
    </source>
</evidence>
<evidence type="ECO:0000313" key="2">
    <source>
        <dbReference type="Proteomes" id="UP000189299"/>
    </source>
</evidence>
<dbReference type="Proteomes" id="UP000189299">
    <property type="component" value="Unassembled WGS sequence"/>
</dbReference>
<reference evidence="1 2" key="1">
    <citation type="submission" date="2016-12" db="EMBL/GenBank/DDBJ databases">
        <authorList>
            <person name="Song W.-J."/>
            <person name="Kurnit D.M."/>
        </authorList>
    </citation>
    <scope>NUCLEOTIDE SEQUENCE [LARGE SCALE GENOMIC DNA]</scope>
    <source>
        <strain evidence="1 2">CGB1038-1_S1</strain>
    </source>
</reference>
<sequence length="64" mass="7617">MIKIHVTNPYYEKAYETDDINLDRWKNFIKYHDNEEMIAFIDKLSGDYVVINPSNFASVQVTEE</sequence>
<dbReference type="AlphaFoldDB" id="A0A1V2UA31"/>
<gene>
    <name evidence="1" type="ORF">BTN92_15905</name>
</gene>
<dbReference type="EMBL" id="MSTR01000027">
    <property type="protein sequence ID" value="ONN40022.1"/>
    <property type="molecule type" value="Genomic_DNA"/>
</dbReference>
<organism evidence="1 2">
    <name type="scientific">Enterococcus mundtii</name>
    <dbReference type="NCBI Taxonomy" id="53346"/>
    <lineage>
        <taxon>Bacteria</taxon>
        <taxon>Bacillati</taxon>
        <taxon>Bacillota</taxon>
        <taxon>Bacilli</taxon>
        <taxon>Lactobacillales</taxon>
        <taxon>Enterococcaceae</taxon>
        <taxon>Enterococcus</taxon>
    </lineage>
</organism>
<accession>A0A1V2UA31</accession>